<reference evidence="1 2" key="1">
    <citation type="submission" date="2009-01" db="EMBL/GenBank/DDBJ databases">
        <authorList>
            <person name="Fulton L."/>
            <person name="Clifton S."/>
            <person name="Fulton B."/>
            <person name="Xu J."/>
            <person name="Minx P."/>
            <person name="Pepin K.H."/>
            <person name="Johnson M."/>
            <person name="Bhonagiri V."/>
            <person name="Nash W.E."/>
            <person name="Mardis E.R."/>
            <person name="Wilson R.K."/>
        </authorList>
    </citation>
    <scope>NUCLEOTIDE SEQUENCE [LARGE SCALE GENOMIC DNA]</scope>
    <source>
        <strain evidence="1 2">DSM 3353</strain>
    </source>
</reference>
<dbReference type="AlphaFoldDB" id="C0EZZ8"/>
<dbReference type="EMBL" id="ACEP01000147">
    <property type="protein sequence ID" value="EEG35166.1"/>
    <property type="molecule type" value="Genomic_DNA"/>
</dbReference>
<name>C0EZZ8_9FIRM</name>
<proteinExistence type="predicted"/>
<evidence type="ECO:0000313" key="2">
    <source>
        <dbReference type="Proteomes" id="UP000003174"/>
    </source>
</evidence>
<comment type="caution">
    <text evidence="1">The sequence shown here is derived from an EMBL/GenBank/DDBJ whole genome shotgun (WGS) entry which is preliminary data.</text>
</comment>
<protein>
    <submittedName>
        <fullName evidence="1">Uncharacterized protein</fullName>
    </submittedName>
</protein>
<dbReference type="Proteomes" id="UP000003174">
    <property type="component" value="Unassembled WGS sequence"/>
</dbReference>
<gene>
    <name evidence="1" type="ORF">EUBHAL_03010</name>
</gene>
<accession>C0EZZ8</accession>
<organism evidence="1 2">
    <name type="scientific">Anaerobutyricum hallii DSM 3353</name>
    <dbReference type="NCBI Taxonomy" id="411469"/>
    <lineage>
        <taxon>Bacteria</taxon>
        <taxon>Bacillati</taxon>
        <taxon>Bacillota</taxon>
        <taxon>Clostridia</taxon>
        <taxon>Lachnospirales</taxon>
        <taxon>Lachnospiraceae</taxon>
        <taxon>Anaerobutyricum</taxon>
    </lineage>
</organism>
<sequence length="52" mass="6028">MAAGIGSRFGTGIKQLEPVDDSNHIIMDYFDIQLQPFEELEKAMKWWKSNKL</sequence>
<reference evidence="1 2" key="2">
    <citation type="submission" date="2009-02" db="EMBL/GenBank/DDBJ databases">
        <title>Draft genome sequence of Eubacterium hallii (DSM 3353).</title>
        <authorList>
            <person name="Sudarsanam P."/>
            <person name="Ley R."/>
            <person name="Guruge J."/>
            <person name="Turnbaugh P.J."/>
            <person name="Mahowald M."/>
            <person name="Liep D."/>
            <person name="Gordon J."/>
        </authorList>
    </citation>
    <scope>NUCLEOTIDE SEQUENCE [LARGE SCALE GENOMIC DNA]</scope>
    <source>
        <strain evidence="1 2">DSM 3353</strain>
    </source>
</reference>
<evidence type="ECO:0000313" key="1">
    <source>
        <dbReference type="EMBL" id="EEG35166.1"/>
    </source>
</evidence>